<dbReference type="Proteomes" id="UP000538507">
    <property type="component" value="Unassembled WGS sequence"/>
</dbReference>
<keyword evidence="1" id="KW-0732">Signal</keyword>
<accession>A0AAE2MI13</accession>
<protein>
    <submittedName>
        <fullName evidence="2">Uncharacterized protein</fullName>
    </submittedName>
</protein>
<dbReference type="RefSeq" id="WP_183606574.1">
    <property type="nucleotide sequence ID" value="NZ_JACHAZ010000002.1"/>
</dbReference>
<gene>
    <name evidence="2" type="ORF">GGE16_001501</name>
</gene>
<name>A0AAE2MI13_RHILE</name>
<comment type="caution">
    <text evidence="2">The sequence shown here is derived from an EMBL/GenBank/DDBJ whole genome shotgun (WGS) entry which is preliminary data.</text>
</comment>
<organism evidence="2 3">
    <name type="scientific">Rhizobium leguminosarum</name>
    <dbReference type="NCBI Taxonomy" id="384"/>
    <lineage>
        <taxon>Bacteria</taxon>
        <taxon>Pseudomonadati</taxon>
        <taxon>Pseudomonadota</taxon>
        <taxon>Alphaproteobacteria</taxon>
        <taxon>Hyphomicrobiales</taxon>
        <taxon>Rhizobiaceae</taxon>
        <taxon>Rhizobium/Agrobacterium group</taxon>
        <taxon>Rhizobium</taxon>
    </lineage>
</organism>
<reference evidence="2 3" key="1">
    <citation type="submission" date="2020-08" db="EMBL/GenBank/DDBJ databases">
        <title>Genomic Encyclopedia of Type Strains, Phase IV (KMG-V): Genome sequencing to study the core and pangenomes of soil and plant-associated prokaryotes.</title>
        <authorList>
            <person name="Whitman W."/>
        </authorList>
    </citation>
    <scope>NUCLEOTIDE SEQUENCE [LARGE SCALE GENOMIC DNA]</scope>
    <source>
        <strain evidence="2 3">SEMIA 415</strain>
    </source>
</reference>
<feature type="signal peptide" evidence="1">
    <location>
        <begin position="1"/>
        <end position="28"/>
    </location>
</feature>
<dbReference type="EMBL" id="JACIGO010000001">
    <property type="protein sequence ID" value="MBB4289485.1"/>
    <property type="molecule type" value="Genomic_DNA"/>
</dbReference>
<evidence type="ECO:0000313" key="3">
    <source>
        <dbReference type="Proteomes" id="UP000538507"/>
    </source>
</evidence>
<proteinExistence type="predicted"/>
<evidence type="ECO:0000256" key="1">
    <source>
        <dbReference type="SAM" id="SignalP"/>
    </source>
</evidence>
<dbReference type="AlphaFoldDB" id="A0AAE2MI13"/>
<sequence length="184" mass="20799">MARLLMPPMALMLAFFAYIVSVSPRAMAADCQPNNVRGVAAPGRLMISEFAVNRSFNACPTTGFERQIQVRDGRPLYVWLRLEGDRKFANQARPASSFMIRLHRTDALRGHWTWLDLINKKLGIEEVRGEASLPGNNGFFDWRLYAQINTYLVPGRYELFVRFGDSEVCPVEGACEIALDIKGK</sequence>
<evidence type="ECO:0000313" key="2">
    <source>
        <dbReference type="EMBL" id="MBB4289485.1"/>
    </source>
</evidence>
<feature type="chain" id="PRO_5042092849" evidence="1">
    <location>
        <begin position="29"/>
        <end position="184"/>
    </location>
</feature>